<evidence type="ECO:0000256" key="1">
    <source>
        <dbReference type="SAM" id="Coils"/>
    </source>
</evidence>
<evidence type="ECO:0000313" key="2">
    <source>
        <dbReference type="EMBL" id="EEV17721.1"/>
    </source>
</evidence>
<accession>C8PHV7</accession>
<name>C8PHV7_9BACT</name>
<proteinExistence type="predicted"/>
<reference evidence="2 3" key="1">
    <citation type="submission" date="2009-07" db="EMBL/GenBank/DDBJ databases">
        <authorList>
            <person name="Madupu R."/>
            <person name="Sebastian Y."/>
            <person name="Durkin A.S."/>
            <person name="Torralba M."/>
            <person name="Methe B."/>
            <person name="Sutton G.G."/>
            <person name="Strausberg R.L."/>
            <person name="Nelson K.E."/>
        </authorList>
    </citation>
    <scope>NUCLEOTIDE SEQUENCE [LARGE SCALE GENOMIC DNA]</scope>
    <source>
        <strain evidence="2 3">RM3268</strain>
    </source>
</reference>
<dbReference type="STRING" id="824.CGRAC_1800"/>
<dbReference type="eggNOG" id="ENOG50319M9">
    <property type="taxonomic scope" value="Bacteria"/>
</dbReference>
<dbReference type="AlphaFoldDB" id="C8PHV7"/>
<dbReference type="Proteomes" id="UP000005709">
    <property type="component" value="Unassembled WGS sequence"/>
</dbReference>
<dbReference type="RefSeq" id="WP_005871316.1">
    <property type="nucleotide sequence ID" value="NZ_ACYG01000024.1"/>
</dbReference>
<gene>
    <name evidence="2" type="ORF">CAMGR0001_0553</name>
</gene>
<evidence type="ECO:0008006" key="4">
    <source>
        <dbReference type="Google" id="ProtNLM"/>
    </source>
</evidence>
<evidence type="ECO:0000313" key="3">
    <source>
        <dbReference type="Proteomes" id="UP000005709"/>
    </source>
</evidence>
<keyword evidence="3" id="KW-1185">Reference proteome</keyword>
<comment type="caution">
    <text evidence="2">The sequence shown here is derived from an EMBL/GenBank/DDBJ whole genome shotgun (WGS) entry which is preliminary data.</text>
</comment>
<dbReference type="EMBL" id="ACYG01000024">
    <property type="protein sequence ID" value="EEV17721.1"/>
    <property type="molecule type" value="Genomic_DNA"/>
</dbReference>
<keyword evidence="1" id="KW-0175">Coiled coil</keyword>
<sequence length="86" mass="9776">MESIFDEEKKVEGLSNKVAELIRRYTEARDENEKLRTELATVKAQNEALGMQLGTLENDLAYRKMSDEDLSKQIDDILAGDNLGEK</sequence>
<organism evidence="2 3">
    <name type="scientific">Campylobacter gracilis RM3268</name>
    <dbReference type="NCBI Taxonomy" id="553220"/>
    <lineage>
        <taxon>Bacteria</taxon>
        <taxon>Pseudomonadati</taxon>
        <taxon>Campylobacterota</taxon>
        <taxon>Epsilonproteobacteria</taxon>
        <taxon>Campylobacterales</taxon>
        <taxon>Campylobacteraceae</taxon>
        <taxon>Campylobacter</taxon>
    </lineage>
</organism>
<feature type="coiled-coil region" evidence="1">
    <location>
        <begin position="4"/>
        <end position="52"/>
    </location>
</feature>
<protein>
    <recommendedName>
        <fullName evidence="4">Cell division protein ZapB</fullName>
    </recommendedName>
</protein>